<accession>A0AAV7MY48</accession>
<dbReference type="Proteomes" id="UP001066276">
    <property type="component" value="Chromosome 9"/>
</dbReference>
<evidence type="ECO:0000313" key="1">
    <source>
        <dbReference type="EMBL" id="KAJ1106923.1"/>
    </source>
</evidence>
<reference evidence="1" key="1">
    <citation type="journal article" date="2022" name="bioRxiv">
        <title>Sequencing and chromosome-scale assembly of the giantPleurodeles waltlgenome.</title>
        <authorList>
            <person name="Brown T."/>
            <person name="Elewa A."/>
            <person name="Iarovenko S."/>
            <person name="Subramanian E."/>
            <person name="Araus A.J."/>
            <person name="Petzold A."/>
            <person name="Susuki M."/>
            <person name="Suzuki K.-i.T."/>
            <person name="Hayashi T."/>
            <person name="Toyoda A."/>
            <person name="Oliveira C."/>
            <person name="Osipova E."/>
            <person name="Leigh N.D."/>
            <person name="Simon A."/>
            <person name="Yun M.H."/>
        </authorList>
    </citation>
    <scope>NUCLEOTIDE SEQUENCE</scope>
    <source>
        <strain evidence="1">20211129_DDA</strain>
        <tissue evidence="1">Liver</tissue>
    </source>
</reference>
<protein>
    <submittedName>
        <fullName evidence="1">Uncharacterized protein</fullName>
    </submittedName>
</protein>
<comment type="caution">
    <text evidence="1">The sequence shown here is derived from an EMBL/GenBank/DDBJ whole genome shotgun (WGS) entry which is preliminary data.</text>
</comment>
<dbReference type="AlphaFoldDB" id="A0AAV7MY48"/>
<sequence>MVNPGGLINANCARVCIVVSGKLQEDPSAVDTSPHGRTGRKEAMYLVQETQCVCSGLRMLGNGVPAVGGPLVGRLL</sequence>
<name>A0AAV7MY48_PLEWA</name>
<dbReference type="EMBL" id="JANPWB010000013">
    <property type="protein sequence ID" value="KAJ1106923.1"/>
    <property type="molecule type" value="Genomic_DNA"/>
</dbReference>
<keyword evidence="2" id="KW-1185">Reference proteome</keyword>
<proteinExistence type="predicted"/>
<evidence type="ECO:0000313" key="2">
    <source>
        <dbReference type="Proteomes" id="UP001066276"/>
    </source>
</evidence>
<gene>
    <name evidence="1" type="ORF">NDU88_004321</name>
</gene>
<organism evidence="1 2">
    <name type="scientific">Pleurodeles waltl</name>
    <name type="common">Iberian ribbed newt</name>
    <dbReference type="NCBI Taxonomy" id="8319"/>
    <lineage>
        <taxon>Eukaryota</taxon>
        <taxon>Metazoa</taxon>
        <taxon>Chordata</taxon>
        <taxon>Craniata</taxon>
        <taxon>Vertebrata</taxon>
        <taxon>Euteleostomi</taxon>
        <taxon>Amphibia</taxon>
        <taxon>Batrachia</taxon>
        <taxon>Caudata</taxon>
        <taxon>Salamandroidea</taxon>
        <taxon>Salamandridae</taxon>
        <taxon>Pleurodelinae</taxon>
        <taxon>Pleurodeles</taxon>
    </lineage>
</organism>